<evidence type="ECO:0000313" key="6">
    <source>
        <dbReference type="EMBL" id="KAJ3257172.1"/>
    </source>
</evidence>
<dbReference type="PROSITE" id="PS51821">
    <property type="entry name" value="VELVET"/>
    <property type="match status" value="1"/>
</dbReference>
<evidence type="ECO:0000256" key="4">
    <source>
        <dbReference type="ARBA" id="ARBA00023242"/>
    </source>
</evidence>
<dbReference type="InterPro" id="IPR021740">
    <property type="entry name" value="Velvet"/>
</dbReference>
<organism evidence="6 7">
    <name type="scientific">Boothiomyces macroporosus</name>
    <dbReference type="NCBI Taxonomy" id="261099"/>
    <lineage>
        <taxon>Eukaryota</taxon>
        <taxon>Fungi</taxon>
        <taxon>Fungi incertae sedis</taxon>
        <taxon>Chytridiomycota</taxon>
        <taxon>Chytridiomycota incertae sedis</taxon>
        <taxon>Chytridiomycetes</taxon>
        <taxon>Rhizophydiales</taxon>
        <taxon>Terramycetaceae</taxon>
        <taxon>Boothiomyces</taxon>
    </lineage>
</organism>
<dbReference type="PANTHER" id="PTHR33572">
    <property type="entry name" value="SPORE DEVELOPMENT REGULATOR VOSA"/>
    <property type="match status" value="1"/>
</dbReference>
<gene>
    <name evidence="6" type="ORF">HK103_004870</name>
</gene>
<protein>
    <recommendedName>
        <fullName evidence="5">Velvet domain-containing protein</fullName>
    </recommendedName>
</protein>
<keyword evidence="3" id="KW-0804">Transcription</keyword>
<dbReference type="GO" id="GO:0005634">
    <property type="term" value="C:nucleus"/>
    <property type="evidence" value="ECO:0007669"/>
    <property type="project" value="UniProtKB-SubCell"/>
</dbReference>
<evidence type="ECO:0000256" key="1">
    <source>
        <dbReference type="ARBA" id="ARBA00004123"/>
    </source>
</evidence>
<dbReference type="EMBL" id="JADGKB010000041">
    <property type="protein sequence ID" value="KAJ3257172.1"/>
    <property type="molecule type" value="Genomic_DNA"/>
</dbReference>
<reference evidence="6" key="1">
    <citation type="submission" date="2020-05" db="EMBL/GenBank/DDBJ databases">
        <title>Phylogenomic resolution of chytrid fungi.</title>
        <authorList>
            <person name="Stajich J.E."/>
            <person name="Amses K."/>
            <person name="Simmons R."/>
            <person name="Seto K."/>
            <person name="Myers J."/>
            <person name="Bonds A."/>
            <person name="Quandt C.A."/>
            <person name="Barry K."/>
            <person name="Liu P."/>
            <person name="Grigoriev I."/>
            <person name="Longcore J.E."/>
            <person name="James T.Y."/>
        </authorList>
    </citation>
    <scope>NUCLEOTIDE SEQUENCE</scope>
    <source>
        <strain evidence="6">PLAUS21</strain>
    </source>
</reference>
<evidence type="ECO:0000256" key="3">
    <source>
        <dbReference type="ARBA" id="ARBA00023163"/>
    </source>
</evidence>
<keyword evidence="4" id="KW-0539">Nucleus</keyword>
<dbReference type="Proteomes" id="UP001210925">
    <property type="component" value="Unassembled WGS sequence"/>
</dbReference>
<proteinExistence type="predicted"/>
<name>A0AAD5UIU2_9FUNG</name>
<keyword evidence="7" id="KW-1185">Reference proteome</keyword>
<accession>A0AAD5UIU2</accession>
<evidence type="ECO:0000256" key="2">
    <source>
        <dbReference type="ARBA" id="ARBA00023015"/>
    </source>
</evidence>
<sequence>MKDFRLAIRQQPLYGRESGIKKPFINSMIKEQLEQLNYTCFLYCLSADKDICSTITPQSNKTLLNNFDGDIIKHGHVLKDPEDGQFYLFFVFPDVNIKVIGEYVIRCCVIEMVEEPTIKYIDTQPFEIIFRNLYKKPNRISDVSKSFEIQGIVATSTNGRVFNK</sequence>
<keyword evidence="2" id="KW-0805">Transcription regulation</keyword>
<dbReference type="AlphaFoldDB" id="A0AAD5UIU2"/>
<dbReference type="InterPro" id="IPR037525">
    <property type="entry name" value="Velvet_dom"/>
</dbReference>
<comment type="caution">
    <text evidence="6">The sequence shown here is derived from an EMBL/GenBank/DDBJ whole genome shotgun (WGS) entry which is preliminary data.</text>
</comment>
<dbReference type="Pfam" id="PF11754">
    <property type="entry name" value="Velvet"/>
    <property type="match status" value="1"/>
</dbReference>
<feature type="domain" description="Velvet" evidence="5">
    <location>
        <begin position="1"/>
        <end position="157"/>
    </location>
</feature>
<dbReference type="Gene3D" id="2.60.40.3960">
    <property type="entry name" value="Velvet domain"/>
    <property type="match status" value="1"/>
</dbReference>
<dbReference type="PANTHER" id="PTHR33572:SF15">
    <property type="entry name" value="VELVET DOMAIN-CONTAINING PROTEIN"/>
    <property type="match status" value="1"/>
</dbReference>
<evidence type="ECO:0000313" key="7">
    <source>
        <dbReference type="Proteomes" id="UP001210925"/>
    </source>
</evidence>
<dbReference type="InterPro" id="IPR038491">
    <property type="entry name" value="Velvet_dom_sf"/>
</dbReference>
<comment type="subcellular location">
    <subcellularLocation>
        <location evidence="1">Nucleus</location>
    </subcellularLocation>
</comment>
<evidence type="ECO:0000259" key="5">
    <source>
        <dbReference type="PROSITE" id="PS51821"/>
    </source>
</evidence>